<evidence type="ECO:0000313" key="2">
    <source>
        <dbReference type="EMBL" id="KAB7754296.1"/>
    </source>
</evidence>
<keyword evidence="3" id="KW-1185">Reference proteome</keyword>
<keyword evidence="1" id="KW-0472">Membrane</keyword>
<comment type="caution">
    <text evidence="2">The sequence shown here is derived from an EMBL/GenBank/DDBJ whole genome shotgun (WGS) entry which is preliminary data.</text>
</comment>
<gene>
    <name evidence="2" type="ORF">MPHL21000_17100</name>
</gene>
<dbReference type="Proteomes" id="UP000325690">
    <property type="component" value="Unassembled WGS sequence"/>
</dbReference>
<protein>
    <submittedName>
        <fullName evidence="2">Uncharacterized protein</fullName>
    </submittedName>
</protein>
<keyword evidence="1" id="KW-1133">Transmembrane helix</keyword>
<organism evidence="2 3">
    <name type="scientific">Mycolicibacterium phlei DSM 43239 = CCUG 21000</name>
    <dbReference type="NCBI Taxonomy" id="1226750"/>
    <lineage>
        <taxon>Bacteria</taxon>
        <taxon>Bacillati</taxon>
        <taxon>Actinomycetota</taxon>
        <taxon>Actinomycetes</taxon>
        <taxon>Mycobacteriales</taxon>
        <taxon>Mycobacteriaceae</taxon>
        <taxon>Mycolicibacterium</taxon>
    </lineage>
</organism>
<sequence length="242" mass="25646">MSAPTTFFPGYAVPAGDYAAPQPRHTSRTGLVLTWFVVIAVIAGSLLWLSARMAKPPVRYICPPDCGHPPSAAPVSINPRFTAPDGSFSVSYPAPGSAYRVTTKPNGVTADFLAGDGGTLQLFSEPAAGRSPEEIAKELVRSTFPDTRTAYEIPNAMVGYQPGYGEVADCWPQGANASYLRMRVIVMAAVKNDLALVAAAVGPYHAFGPDFGFGKPSGANLQIALDMGKYVNSFSWRGDPSR</sequence>
<keyword evidence="1" id="KW-0812">Transmembrane</keyword>
<evidence type="ECO:0000256" key="1">
    <source>
        <dbReference type="SAM" id="Phobius"/>
    </source>
</evidence>
<reference evidence="2 3" key="1">
    <citation type="submission" date="2012-10" db="EMBL/GenBank/DDBJ databases">
        <title>The draft sequence of the Mycobacterium pheli genome.</title>
        <authorList>
            <person name="Pettersson B.M.F."/>
            <person name="Das S."/>
            <person name="Dasgupta S."/>
            <person name="Bhattacharya A."/>
            <person name="Kirsebom L.A."/>
        </authorList>
    </citation>
    <scope>NUCLEOTIDE SEQUENCE [LARGE SCALE GENOMIC DNA]</scope>
    <source>
        <strain evidence="2 3">CCUG 21000</strain>
    </source>
</reference>
<dbReference type="AlphaFoldDB" id="A0A5N5UXI9"/>
<proteinExistence type="predicted"/>
<dbReference type="RefSeq" id="WP_003889794.1">
    <property type="nucleotide sequence ID" value="NZ_ANBO01000020.1"/>
</dbReference>
<accession>A0A5N5UXI9</accession>
<feature type="transmembrane region" description="Helical" evidence="1">
    <location>
        <begin position="32"/>
        <end position="51"/>
    </location>
</feature>
<dbReference type="GeneID" id="74305189"/>
<name>A0A5N5UXI9_MYCPH</name>
<dbReference type="EMBL" id="ANBP01000025">
    <property type="protein sequence ID" value="KAB7754296.1"/>
    <property type="molecule type" value="Genomic_DNA"/>
</dbReference>
<evidence type="ECO:0000313" key="3">
    <source>
        <dbReference type="Proteomes" id="UP000325690"/>
    </source>
</evidence>